<comment type="caution">
    <text evidence="1">The sequence shown here is derived from an EMBL/GenBank/DDBJ whole genome shotgun (WGS) entry which is preliminary data.</text>
</comment>
<dbReference type="Proteomes" id="UP000683360">
    <property type="component" value="Unassembled WGS sequence"/>
</dbReference>
<evidence type="ECO:0000313" key="2">
    <source>
        <dbReference type="Proteomes" id="UP000683360"/>
    </source>
</evidence>
<accession>A0A8S3Q0T1</accession>
<dbReference type="AlphaFoldDB" id="A0A8S3Q0T1"/>
<dbReference type="EMBL" id="CAJPWZ010000276">
    <property type="protein sequence ID" value="CAG2188858.1"/>
    <property type="molecule type" value="Genomic_DNA"/>
</dbReference>
<proteinExistence type="predicted"/>
<sequence>MFHQLVRNNRKKGNVVITELEVNGVKYMESENIITGFEEHFRSLATFNNQTDIDSAYHNQVEDDIQSINRLVQRNNISNVTHIEITNAIRSINRGKSADFQGYRIGNISVNSTACADDVALISEEPDQAQLLINMACDYAYMEGYQLQPTKSVVLTITNRKQKQDPVATSLTMGQHEMPSVRSATHLGIIRTTSLKENMTANVEENIKKARRSAYSLLGGGFHGYNGLDVETMVHLINCHSAIDTARLPVKLKLLTGSYILQSKRIKMYKDETDPKCLLCSKDDETVTHFILHCIQLRNIRNKILLETVDVLNSLGIQFNELLDSEKLQIILDITPVATSRKLSPASVAKVERLTRRLIYQLHIARYKIVCG</sequence>
<evidence type="ECO:0008006" key="3">
    <source>
        <dbReference type="Google" id="ProtNLM"/>
    </source>
</evidence>
<reference evidence="1" key="1">
    <citation type="submission" date="2021-03" db="EMBL/GenBank/DDBJ databases">
        <authorList>
            <person name="Bekaert M."/>
        </authorList>
    </citation>
    <scope>NUCLEOTIDE SEQUENCE</scope>
</reference>
<organism evidence="1 2">
    <name type="scientific">Mytilus edulis</name>
    <name type="common">Blue mussel</name>
    <dbReference type="NCBI Taxonomy" id="6550"/>
    <lineage>
        <taxon>Eukaryota</taxon>
        <taxon>Metazoa</taxon>
        <taxon>Spiralia</taxon>
        <taxon>Lophotrochozoa</taxon>
        <taxon>Mollusca</taxon>
        <taxon>Bivalvia</taxon>
        <taxon>Autobranchia</taxon>
        <taxon>Pteriomorphia</taxon>
        <taxon>Mytilida</taxon>
        <taxon>Mytiloidea</taxon>
        <taxon>Mytilidae</taxon>
        <taxon>Mytilinae</taxon>
        <taxon>Mytilus</taxon>
    </lineage>
</organism>
<name>A0A8S3Q0T1_MYTED</name>
<dbReference type="OrthoDB" id="10014409at2759"/>
<keyword evidence="2" id="KW-1185">Reference proteome</keyword>
<gene>
    <name evidence="1" type="ORF">MEDL_4221</name>
</gene>
<protein>
    <recommendedName>
        <fullName evidence="3">Reverse transcriptase zinc-binding domain-containing protein</fullName>
    </recommendedName>
</protein>
<evidence type="ECO:0000313" key="1">
    <source>
        <dbReference type="EMBL" id="CAG2188858.1"/>
    </source>
</evidence>